<evidence type="ECO:0000313" key="8">
    <source>
        <dbReference type="EMBL" id="CAH2307863.1"/>
    </source>
</evidence>
<feature type="signal peptide" evidence="6">
    <location>
        <begin position="1"/>
        <end position="18"/>
    </location>
</feature>
<feature type="chain" id="PRO_5042163924" evidence="6">
    <location>
        <begin position="19"/>
        <end position="504"/>
    </location>
</feature>
<dbReference type="GO" id="GO:0001817">
    <property type="term" value="P:regulation of cytokine production"/>
    <property type="evidence" value="ECO:0007669"/>
    <property type="project" value="TreeGrafter"/>
</dbReference>
<evidence type="ECO:0000256" key="3">
    <source>
        <dbReference type="ARBA" id="ARBA00023319"/>
    </source>
</evidence>
<dbReference type="InterPro" id="IPR003006">
    <property type="entry name" value="Ig/MHC_CS"/>
</dbReference>
<gene>
    <name evidence="8" type="ORF">PECUL_23A003927</name>
</gene>
<feature type="transmembrane region" description="Helical" evidence="5">
    <location>
        <begin position="481"/>
        <end position="503"/>
    </location>
</feature>
<dbReference type="Pfam" id="PF07686">
    <property type="entry name" value="V-set"/>
    <property type="match status" value="2"/>
</dbReference>
<keyword evidence="6" id="KW-0732">Signal</keyword>
<dbReference type="PANTHER" id="PTHR24100">
    <property type="entry name" value="BUTYROPHILIN"/>
    <property type="match status" value="1"/>
</dbReference>
<evidence type="ECO:0000259" key="7">
    <source>
        <dbReference type="PROSITE" id="PS50835"/>
    </source>
</evidence>
<keyword evidence="9" id="KW-1185">Reference proteome</keyword>
<dbReference type="SUPFAM" id="SSF48726">
    <property type="entry name" value="Immunoglobulin"/>
    <property type="match status" value="3"/>
</dbReference>
<dbReference type="AlphaFoldDB" id="A0AAD1SQP5"/>
<keyword evidence="5" id="KW-0812">Transmembrane</keyword>
<dbReference type="GO" id="GO:0050852">
    <property type="term" value="P:T cell receptor signaling pathway"/>
    <property type="evidence" value="ECO:0007669"/>
    <property type="project" value="TreeGrafter"/>
</dbReference>
<name>A0AAD1SQP5_PELCU</name>
<keyword evidence="3" id="KW-0393">Immunoglobulin domain</keyword>
<dbReference type="PROSITE" id="PS00290">
    <property type="entry name" value="IG_MHC"/>
    <property type="match status" value="1"/>
</dbReference>
<evidence type="ECO:0000313" key="9">
    <source>
        <dbReference type="Proteomes" id="UP001295444"/>
    </source>
</evidence>
<dbReference type="InterPro" id="IPR013106">
    <property type="entry name" value="Ig_V-set"/>
</dbReference>
<evidence type="ECO:0000256" key="4">
    <source>
        <dbReference type="SAM" id="MobiDB-lite"/>
    </source>
</evidence>
<dbReference type="PROSITE" id="PS50835">
    <property type="entry name" value="IG_LIKE"/>
    <property type="match status" value="3"/>
</dbReference>
<keyword evidence="5" id="KW-1133">Transmembrane helix</keyword>
<feature type="region of interest" description="Disordered" evidence="4">
    <location>
        <begin position="307"/>
        <end position="326"/>
    </location>
</feature>
<dbReference type="InterPro" id="IPR013783">
    <property type="entry name" value="Ig-like_fold"/>
</dbReference>
<evidence type="ECO:0000256" key="1">
    <source>
        <dbReference type="ARBA" id="ARBA00004370"/>
    </source>
</evidence>
<evidence type="ECO:0000256" key="6">
    <source>
        <dbReference type="SAM" id="SignalP"/>
    </source>
</evidence>
<dbReference type="Proteomes" id="UP001295444">
    <property type="component" value="Chromosome 07"/>
</dbReference>
<sequence>MDFRVLMLILLLALTGYGLQVMVSSYPEQASVGSSVLLPCAFRVRTHHVKSSLFTVIWKFGEKILLKYNENDKETVSDPRVSLDWQAVRRGEVSLSLHHVTTADEGTYTCMVIYGNEHQEGKINLYVQGYGLQVMVSSYPEQASVGSSVLLPCAFRVRTHHVKSSLLTVIWKFAEKILLKYNENDKETFSDARVSLEWQAARRGEVPLSLHHVTTADEGTYTCMVIYGNEHQEGKINLYVQGPVQISPLFVIVISGAVIFLAIFGAIGGAILSNYRIKSKPQISVDLDKNADSKSAKSQISVDLDKNADSKSVNHQVSEDLEEKEVSKSDKCQGPVVEDIVVPRFLHGTEATLQCTVRGLLFPNFLKMDWVRKPPPGLEDYPADPEGKYREPKIDVSLQEDHTFTCTARLIIFVTSATEDCAEYVCRVTHPSLESPQERRTGKIHVTGEFYVSITVTELRYTARVSPLVGLYNPSARSSSVCFFVSALLWTPGILCILLYVSLW</sequence>
<dbReference type="InterPro" id="IPR036179">
    <property type="entry name" value="Ig-like_dom_sf"/>
</dbReference>
<keyword evidence="2 5" id="KW-0472">Membrane</keyword>
<dbReference type="GO" id="GO:0005102">
    <property type="term" value="F:signaling receptor binding"/>
    <property type="evidence" value="ECO:0007669"/>
    <property type="project" value="TreeGrafter"/>
</dbReference>
<protein>
    <submittedName>
        <fullName evidence="8">Butyrophilin 2 isoform X1</fullName>
    </submittedName>
</protein>
<feature type="transmembrane region" description="Helical" evidence="5">
    <location>
        <begin position="249"/>
        <end position="272"/>
    </location>
</feature>
<dbReference type="EMBL" id="OW240918">
    <property type="protein sequence ID" value="CAH2307863.1"/>
    <property type="molecule type" value="Genomic_DNA"/>
</dbReference>
<accession>A0AAD1SQP5</accession>
<dbReference type="InterPro" id="IPR050504">
    <property type="entry name" value="IgSF_BTN/MOG"/>
</dbReference>
<feature type="domain" description="Ig-like" evidence="7">
    <location>
        <begin position="132"/>
        <end position="237"/>
    </location>
</feature>
<organism evidence="8 9">
    <name type="scientific">Pelobates cultripes</name>
    <name type="common">Western spadefoot toad</name>
    <dbReference type="NCBI Taxonomy" id="61616"/>
    <lineage>
        <taxon>Eukaryota</taxon>
        <taxon>Metazoa</taxon>
        <taxon>Chordata</taxon>
        <taxon>Craniata</taxon>
        <taxon>Vertebrata</taxon>
        <taxon>Euteleostomi</taxon>
        <taxon>Amphibia</taxon>
        <taxon>Batrachia</taxon>
        <taxon>Anura</taxon>
        <taxon>Pelobatoidea</taxon>
        <taxon>Pelobatidae</taxon>
        <taxon>Pelobates</taxon>
    </lineage>
</organism>
<reference evidence="8" key="1">
    <citation type="submission" date="2022-03" db="EMBL/GenBank/DDBJ databases">
        <authorList>
            <person name="Alioto T."/>
            <person name="Alioto T."/>
            <person name="Gomez Garrido J."/>
        </authorList>
    </citation>
    <scope>NUCLEOTIDE SEQUENCE</scope>
</reference>
<feature type="domain" description="Ig-like" evidence="7">
    <location>
        <begin position="19"/>
        <end position="124"/>
    </location>
</feature>
<evidence type="ECO:0000256" key="2">
    <source>
        <dbReference type="ARBA" id="ARBA00023136"/>
    </source>
</evidence>
<dbReference type="GO" id="GO:0009897">
    <property type="term" value="C:external side of plasma membrane"/>
    <property type="evidence" value="ECO:0007669"/>
    <property type="project" value="TreeGrafter"/>
</dbReference>
<feature type="domain" description="Ig-like" evidence="7">
    <location>
        <begin position="335"/>
        <end position="442"/>
    </location>
</feature>
<dbReference type="Gene3D" id="2.60.40.10">
    <property type="entry name" value="Immunoglobulins"/>
    <property type="match status" value="3"/>
</dbReference>
<comment type="subcellular location">
    <subcellularLocation>
        <location evidence="1">Membrane</location>
    </subcellularLocation>
</comment>
<proteinExistence type="predicted"/>
<dbReference type="SMART" id="SM00409">
    <property type="entry name" value="IG"/>
    <property type="match status" value="3"/>
</dbReference>
<dbReference type="InterPro" id="IPR003599">
    <property type="entry name" value="Ig_sub"/>
</dbReference>
<dbReference type="InterPro" id="IPR007110">
    <property type="entry name" value="Ig-like_dom"/>
</dbReference>
<evidence type="ECO:0000256" key="5">
    <source>
        <dbReference type="SAM" id="Phobius"/>
    </source>
</evidence>